<evidence type="ECO:0000256" key="5">
    <source>
        <dbReference type="ARBA" id="ARBA00022490"/>
    </source>
</evidence>
<evidence type="ECO:0000256" key="22">
    <source>
        <dbReference type="ARBA" id="ARBA00048894"/>
    </source>
</evidence>
<evidence type="ECO:0000256" key="12">
    <source>
        <dbReference type="ARBA" id="ARBA00024486"/>
    </source>
</evidence>
<dbReference type="GO" id="GO:0042262">
    <property type="term" value="P:DNA protection"/>
    <property type="evidence" value="ECO:0007669"/>
    <property type="project" value="InterPro"/>
</dbReference>
<evidence type="ECO:0000256" key="6">
    <source>
        <dbReference type="ARBA" id="ARBA00022723"/>
    </source>
</evidence>
<dbReference type="InterPro" id="IPR000086">
    <property type="entry name" value="NUDIX_hydrolase_dom"/>
</dbReference>
<evidence type="ECO:0000256" key="21">
    <source>
        <dbReference type="ARBA" id="ARBA00048002"/>
    </source>
</evidence>
<dbReference type="AlphaFoldDB" id="A0A2M8LED9"/>
<comment type="catalytic activity">
    <reaction evidence="23">
        <text>N(6)-methyl-dATP + H2O = N(6)-methyl-dAMP + diphosphate + H(+)</text>
        <dbReference type="Rhea" id="RHEA:67604"/>
        <dbReference type="ChEBI" id="CHEBI:15377"/>
        <dbReference type="ChEBI" id="CHEBI:15378"/>
        <dbReference type="ChEBI" id="CHEBI:33019"/>
        <dbReference type="ChEBI" id="CHEBI:169976"/>
        <dbReference type="ChEBI" id="CHEBI:172872"/>
    </reaction>
    <physiologicalReaction direction="left-to-right" evidence="23">
        <dbReference type="Rhea" id="RHEA:67605"/>
    </physiologicalReaction>
</comment>
<evidence type="ECO:0000256" key="17">
    <source>
        <dbReference type="ARBA" id="ARBA00030634"/>
    </source>
</evidence>
<comment type="catalytic activity">
    <reaction evidence="11">
        <text>2-oxo-dATP + H2O = 2-oxo-dAMP + diphosphate + H(+)</text>
        <dbReference type="Rhea" id="RHEA:31583"/>
        <dbReference type="ChEBI" id="CHEBI:15377"/>
        <dbReference type="ChEBI" id="CHEBI:15378"/>
        <dbReference type="ChEBI" id="CHEBI:33019"/>
        <dbReference type="ChEBI" id="CHEBI:63212"/>
        <dbReference type="ChEBI" id="CHEBI:77897"/>
        <dbReference type="EC" id="3.6.1.56"/>
    </reaction>
    <physiologicalReaction direction="left-to-right" evidence="11">
        <dbReference type="Rhea" id="RHEA:31584"/>
    </physiologicalReaction>
</comment>
<dbReference type="GO" id="GO:0008828">
    <property type="term" value="F:dATP diphosphatase activity"/>
    <property type="evidence" value="ECO:0007669"/>
    <property type="project" value="UniProtKB-EC"/>
</dbReference>
<reference evidence="27 28" key="1">
    <citation type="submission" date="2017-09" db="EMBL/GenBank/DDBJ databases">
        <title>Depth-based differentiation of microbial function through sediment-hosted aquifers and enrichment of novel symbionts in the deep terrestrial subsurface.</title>
        <authorList>
            <person name="Probst A.J."/>
            <person name="Ladd B."/>
            <person name="Jarett J.K."/>
            <person name="Geller-Mcgrath D.E."/>
            <person name="Sieber C.M."/>
            <person name="Emerson J.B."/>
            <person name="Anantharaman K."/>
            <person name="Thomas B.C."/>
            <person name="Malmstrom R."/>
            <person name="Stieglmeier M."/>
            <person name="Klingl A."/>
            <person name="Woyke T."/>
            <person name="Ryan C.M."/>
            <person name="Banfield J.F."/>
        </authorList>
    </citation>
    <scope>NUCLEOTIDE SEQUENCE [LARGE SCALE GENOMIC DNA]</scope>
    <source>
        <strain evidence="27">CG10_big_fil_rev_8_21_14_0_10_48_11</strain>
    </source>
</reference>
<evidence type="ECO:0000313" key="27">
    <source>
        <dbReference type="EMBL" id="PJE75822.1"/>
    </source>
</evidence>
<comment type="catalytic activity">
    <reaction evidence="12">
        <text>8-oxo-dGTP + H2O = 8-oxo-dGMP + diphosphate + H(+)</text>
        <dbReference type="Rhea" id="RHEA:31575"/>
        <dbReference type="ChEBI" id="CHEBI:15377"/>
        <dbReference type="ChEBI" id="CHEBI:15378"/>
        <dbReference type="ChEBI" id="CHEBI:33019"/>
        <dbReference type="ChEBI" id="CHEBI:63224"/>
        <dbReference type="ChEBI" id="CHEBI:77896"/>
    </reaction>
    <physiologicalReaction direction="left-to-right" evidence="12">
        <dbReference type="Rhea" id="RHEA:31576"/>
    </physiologicalReaction>
</comment>
<dbReference type="PANTHER" id="PTHR43758:SF2">
    <property type="entry name" value="OXIDIZED PURINE NUCLEOSIDE TRIPHOSPHATE HYDROLASE"/>
    <property type="match status" value="1"/>
</dbReference>
<keyword evidence="5" id="KW-0963">Cytoplasm</keyword>
<accession>A0A2M8LED9</accession>
<comment type="function">
    <text evidence="24">Oxidized purine nucleoside triphosphate hydrolase which is a prominent sanitizer of the oxidized nucleotide pool. Catalyzes the hydrolysis of 2-oxo-dATP (2-hydroxy-dATP) into 2-oxo-dAMP. Also has a significant hydrolase activity toward 2-oxo-ATP, 8-oxo-dGTP and 8-oxo-dATP. Through the hydrolysis of oxidized purine nucleoside triphosphates, prevents their incorporation into DNA and the subsequent transversions A:T to C:G and G:C to T:A. Also catalyzes the hydrolysis of methylated purine nucleoside triphosphate preventing their integration into DNA. Through this antimutagenic activity protects cells from oxidative stress.</text>
</comment>
<comment type="similarity">
    <text evidence="3 25">Belongs to the Nudix hydrolase family.</text>
</comment>
<name>A0A2M8LED9_9BACT</name>
<evidence type="ECO:0000256" key="9">
    <source>
        <dbReference type="ARBA" id="ARBA00022884"/>
    </source>
</evidence>
<evidence type="ECO:0000256" key="16">
    <source>
        <dbReference type="ARBA" id="ARBA00029673"/>
    </source>
</evidence>
<dbReference type="Proteomes" id="UP000231152">
    <property type="component" value="Unassembled WGS sequence"/>
</dbReference>
<dbReference type="GO" id="GO:0003723">
    <property type="term" value="F:RNA binding"/>
    <property type="evidence" value="ECO:0007669"/>
    <property type="project" value="UniProtKB-KW"/>
</dbReference>
<evidence type="ECO:0000256" key="24">
    <source>
        <dbReference type="ARBA" id="ARBA00053094"/>
    </source>
</evidence>
<evidence type="ECO:0000256" key="13">
    <source>
        <dbReference type="ARBA" id="ARBA00024596"/>
    </source>
</evidence>
<dbReference type="PANTHER" id="PTHR43758">
    <property type="entry name" value="7,8-DIHYDRO-8-OXOGUANINE TRIPHOSPHATASE"/>
    <property type="match status" value="1"/>
</dbReference>
<gene>
    <name evidence="27" type="ORF">COV04_02660</name>
</gene>
<keyword evidence="6" id="KW-0479">Metal-binding</keyword>
<evidence type="ECO:0000256" key="19">
    <source>
        <dbReference type="ARBA" id="ARBA00031927"/>
    </source>
</evidence>
<comment type="catalytic activity">
    <reaction evidence="21">
        <text>N(6)-methyl-ATP + H2O = N(6)-methyl-AMP + diphosphate + H(+)</text>
        <dbReference type="Rhea" id="RHEA:67608"/>
        <dbReference type="ChEBI" id="CHEBI:15377"/>
        <dbReference type="ChEBI" id="CHEBI:15378"/>
        <dbReference type="ChEBI" id="CHEBI:33019"/>
        <dbReference type="ChEBI" id="CHEBI:144842"/>
        <dbReference type="ChEBI" id="CHEBI:172873"/>
    </reaction>
    <physiologicalReaction direction="left-to-right" evidence="21">
        <dbReference type="Rhea" id="RHEA:67609"/>
    </physiologicalReaction>
</comment>
<evidence type="ECO:0000256" key="2">
    <source>
        <dbReference type="ARBA" id="ARBA00004496"/>
    </source>
</evidence>
<evidence type="ECO:0000256" key="10">
    <source>
        <dbReference type="ARBA" id="ARBA00024448"/>
    </source>
</evidence>
<comment type="subcellular location">
    <subcellularLocation>
        <location evidence="2">Cytoplasm</location>
    </subcellularLocation>
</comment>
<dbReference type="EC" id="3.6.1.56" evidence="14"/>
<evidence type="ECO:0000256" key="1">
    <source>
        <dbReference type="ARBA" id="ARBA00001946"/>
    </source>
</evidence>
<dbReference type="InterPro" id="IPR003563">
    <property type="entry name" value="8ODP"/>
</dbReference>
<evidence type="ECO:0000256" key="7">
    <source>
        <dbReference type="ARBA" id="ARBA00022801"/>
    </source>
</evidence>
<evidence type="ECO:0000256" key="3">
    <source>
        <dbReference type="ARBA" id="ARBA00005582"/>
    </source>
</evidence>
<dbReference type="PRINTS" id="PR00502">
    <property type="entry name" value="NUDIXFAMILY"/>
</dbReference>
<comment type="caution">
    <text evidence="27">The sequence shown here is derived from an EMBL/GenBank/DDBJ whole genome shotgun (WGS) entry which is preliminary data.</text>
</comment>
<evidence type="ECO:0000256" key="4">
    <source>
        <dbReference type="ARBA" id="ARBA00011245"/>
    </source>
</evidence>
<comment type="catalytic activity">
    <reaction evidence="13">
        <text>2-oxo-ATP + H2O = 2-oxo-AMP + diphosphate + H(+)</text>
        <dbReference type="Rhea" id="RHEA:67392"/>
        <dbReference type="ChEBI" id="CHEBI:15377"/>
        <dbReference type="ChEBI" id="CHEBI:15378"/>
        <dbReference type="ChEBI" id="CHEBI:33019"/>
        <dbReference type="ChEBI" id="CHEBI:71395"/>
        <dbReference type="ChEBI" id="CHEBI:172878"/>
    </reaction>
    <physiologicalReaction direction="left-to-right" evidence="13">
        <dbReference type="Rhea" id="RHEA:67393"/>
    </physiologicalReaction>
</comment>
<evidence type="ECO:0000313" key="28">
    <source>
        <dbReference type="Proteomes" id="UP000231152"/>
    </source>
</evidence>
<evidence type="ECO:0000259" key="26">
    <source>
        <dbReference type="PROSITE" id="PS51462"/>
    </source>
</evidence>
<dbReference type="Pfam" id="PF00293">
    <property type="entry name" value="NUDIX"/>
    <property type="match status" value="1"/>
</dbReference>
<evidence type="ECO:0000256" key="23">
    <source>
        <dbReference type="ARBA" id="ARBA00049032"/>
    </source>
</evidence>
<keyword evidence="9" id="KW-0694">RNA-binding</keyword>
<dbReference type="PRINTS" id="PR01403">
    <property type="entry name" value="8OXTPHPHTASE"/>
</dbReference>
<evidence type="ECO:0000256" key="15">
    <source>
        <dbReference type="ARBA" id="ARBA00026218"/>
    </source>
</evidence>
<evidence type="ECO:0000256" key="25">
    <source>
        <dbReference type="RuleBase" id="RU003476"/>
    </source>
</evidence>
<comment type="subunit">
    <text evidence="4">Monomer.</text>
</comment>
<evidence type="ECO:0000256" key="18">
    <source>
        <dbReference type="ARBA" id="ARBA00030682"/>
    </source>
</evidence>
<dbReference type="InterPro" id="IPR020084">
    <property type="entry name" value="NUDIX_hydrolase_CS"/>
</dbReference>
<dbReference type="Gene3D" id="3.90.79.10">
    <property type="entry name" value="Nucleoside Triphosphate Pyrophosphohydrolase"/>
    <property type="match status" value="1"/>
</dbReference>
<comment type="cofactor">
    <cofactor evidence="1">
        <name>Mg(2+)</name>
        <dbReference type="ChEBI" id="CHEBI:18420"/>
    </cofactor>
</comment>
<dbReference type="InterPro" id="IPR015797">
    <property type="entry name" value="NUDIX_hydrolase-like_dom_sf"/>
</dbReference>
<protein>
    <recommendedName>
        <fullName evidence="15">Oxidized purine nucleoside triphosphate hydrolase</fullName>
        <ecNumber evidence="14">3.6.1.56</ecNumber>
    </recommendedName>
    <alternativeName>
        <fullName evidence="19">2-hydroxy-dATP diphosphatase</fullName>
    </alternativeName>
    <alternativeName>
        <fullName evidence="18">7,8-dihydro-8-oxoguanine triphosphatase</fullName>
    </alternativeName>
    <alternativeName>
        <fullName evidence="17">8-oxo-dGTPase</fullName>
    </alternativeName>
    <alternativeName>
        <fullName evidence="20">Methylated purine nucleoside triphosphate hydrolase</fullName>
    </alternativeName>
    <alternativeName>
        <fullName evidence="16">Nucleoside diphosphate-linked moiety X motif 1</fullName>
    </alternativeName>
</protein>
<dbReference type="EMBL" id="PFET01000009">
    <property type="protein sequence ID" value="PJE75822.1"/>
    <property type="molecule type" value="Genomic_DNA"/>
</dbReference>
<evidence type="ECO:0000256" key="8">
    <source>
        <dbReference type="ARBA" id="ARBA00022842"/>
    </source>
</evidence>
<comment type="catalytic activity">
    <reaction evidence="22">
        <text>O(6)-methyl-dGTP + H2O = O(6)-methyl-dGMP + diphosphate + H(+)</text>
        <dbReference type="Rhea" id="RHEA:67600"/>
        <dbReference type="ChEBI" id="CHEBI:15377"/>
        <dbReference type="ChEBI" id="CHEBI:15378"/>
        <dbReference type="ChEBI" id="CHEBI:33019"/>
        <dbReference type="ChEBI" id="CHEBI:169974"/>
        <dbReference type="ChEBI" id="CHEBI:169975"/>
    </reaction>
    <physiologicalReaction direction="left-to-right" evidence="22">
        <dbReference type="Rhea" id="RHEA:67601"/>
    </physiologicalReaction>
</comment>
<dbReference type="GO" id="GO:0008413">
    <property type="term" value="F:8-oxo-7,8-dihydroguanosine triphosphate pyrophosphatase activity"/>
    <property type="evidence" value="ECO:0007669"/>
    <property type="project" value="InterPro"/>
</dbReference>
<keyword evidence="8" id="KW-0460">Magnesium</keyword>
<sequence>MKKLYNLCIVYQHANSLLGLKKRRFGAGKWDGFGGKVETEETIEEAAKRELEEESGVVAQQIEKVGILNFTTNSGELVHEVHVLKLVPMVVK</sequence>
<dbReference type="InterPro" id="IPR020476">
    <property type="entry name" value="Nudix_hydrolase"/>
</dbReference>
<evidence type="ECO:0000256" key="14">
    <source>
        <dbReference type="ARBA" id="ARBA00026103"/>
    </source>
</evidence>
<dbReference type="GO" id="GO:0005737">
    <property type="term" value="C:cytoplasm"/>
    <property type="evidence" value="ECO:0007669"/>
    <property type="project" value="UniProtKB-SubCell"/>
</dbReference>
<organism evidence="27 28">
    <name type="scientific">Candidatus Uhrbacteria bacterium CG10_big_fil_rev_8_21_14_0_10_48_11</name>
    <dbReference type="NCBI Taxonomy" id="1975037"/>
    <lineage>
        <taxon>Bacteria</taxon>
        <taxon>Candidatus Uhriibacteriota</taxon>
    </lineage>
</organism>
<comment type="catalytic activity">
    <reaction evidence="10">
        <text>8-oxo-dATP + H2O = 8-oxo-dAMP + diphosphate + H(+)</text>
        <dbReference type="Rhea" id="RHEA:65396"/>
        <dbReference type="ChEBI" id="CHEBI:15377"/>
        <dbReference type="ChEBI" id="CHEBI:15378"/>
        <dbReference type="ChEBI" id="CHEBI:33019"/>
        <dbReference type="ChEBI" id="CHEBI:71361"/>
        <dbReference type="ChEBI" id="CHEBI:172871"/>
    </reaction>
    <physiologicalReaction direction="left-to-right" evidence="10">
        <dbReference type="Rhea" id="RHEA:65397"/>
    </physiologicalReaction>
</comment>
<proteinExistence type="inferred from homology"/>
<dbReference type="PROSITE" id="PS51462">
    <property type="entry name" value="NUDIX"/>
    <property type="match status" value="1"/>
</dbReference>
<dbReference type="GO" id="GO:0046872">
    <property type="term" value="F:metal ion binding"/>
    <property type="evidence" value="ECO:0007669"/>
    <property type="project" value="UniProtKB-KW"/>
</dbReference>
<evidence type="ECO:0000256" key="11">
    <source>
        <dbReference type="ARBA" id="ARBA00024459"/>
    </source>
</evidence>
<keyword evidence="7 25" id="KW-0378">Hydrolase</keyword>
<evidence type="ECO:0000256" key="20">
    <source>
        <dbReference type="ARBA" id="ARBA00032071"/>
    </source>
</evidence>
<dbReference type="PROSITE" id="PS00893">
    <property type="entry name" value="NUDIX_BOX"/>
    <property type="match status" value="1"/>
</dbReference>
<feature type="domain" description="Nudix hydrolase" evidence="26">
    <location>
        <begin position="1"/>
        <end position="92"/>
    </location>
</feature>
<dbReference type="SUPFAM" id="SSF55811">
    <property type="entry name" value="Nudix"/>
    <property type="match status" value="1"/>
</dbReference>